<evidence type="ECO:0000313" key="5">
    <source>
        <dbReference type="EMBL" id="KAK2196892.1"/>
    </source>
</evidence>
<accession>A0AAD9PM07</accession>
<keyword evidence="1" id="KW-0507">mRNA processing</keyword>
<dbReference type="Pfam" id="PF01423">
    <property type="entry name" value="LSM"/>
    <property type="match status" value="1"/>
</dbReference>
<proteinExistence type="predicted"/>
<dbReference type="PROSITE" id="PS52002">
    <property type="entry name" value="SM"/>
    <property type="match status" value="1"/>
</dbReference>
<dbReference type="InterPro" id="IPR016487">
    <property type="entry name" value="Lsm6/sSmF"/>
</dbReference>
<name>A0AAD9PM07_9APIC</name>
<dbReference type="Proteomes" id="UP001214638">
    <property type="component" value="Unassembled WGS sequence"/>
</dbReference>
<dbReference type="InterPro" id="IPR001163">
    <property type="entry name" value="Sm_dom_euk/arc"/>
</dbReference>
<feature type="domain" description="Sm" evidence="4">
    <location>
        <begin position="224"/>
        <end position="296"/>
    </location>
</feature>
<evidence type="ECO:0000256" key="1">
    <source>
        <dbReference type="ARBA" id="ARBA00022728"/>
    </source>
</evidence>
<dbReference type="RefSeq" id="XP_067803734.1">
    <property type="nucleotide sequence ID" value="XM_067947170.1"/>
</dbReference>
<dbReference type="SMART" id="SM00651">
    <property type="entry name" value="Sm"/>
    <property type="match status" value="1"/>
</dbReference>
<keyword evidence="6" id="KW-1185">Reference proteome</keyword>
<dbReference type="PANTHER" id="PTHR11021:SF0">
    <property type="entry name" value="SMALL NUCLEAR RIBONUCLEOPROTEIN F"/>
    <property type="match status" value="1"/>
</dbReference>
<evidence type="ECO:0000259" key="4">
    <source>
        <dbReference type="PROSITE" id="PS52002"/>
    </source>
</evidence>
<dbReference type="SUPFAM" id="SSF58038">
    <property type="entry name" value="SNARE fusion complex"/>
    <property type="match status" value="1"/>
</dbReference>
<dbReference type="PANTHER" id="PTHR11021">
    <property type="entry name" value="SMALL NUCLEAR RIBONUCLEOPROTEIN F SNRNP-F"/>
    <property type="match status" value="1"/>
</dbReference>
<reference evidence="5" key="1">
    <citation type="journal article" date="2023" name="Nat. Microbiol.">
        <title>Babesia duncani multi-omics identifies virulence factors and drug targets.</title>
        <authorList>
            <person name="Singh P."/>
            <person name="Lonardi S."/>
            <person name="Liang Q."/>
            <person name="Vydyam P."/>
            <person name="Khabirova E."/>
            <person name="Fang T."/>
            <person name="Gihaz S."/>
            <person name="Thekkiniath J."/>
            <person name="Munshi M."/>
            <person name="Abel S."/>
            <person name="Ciampossin L."/>
            <person name="Batugedara G."/>
            <person name="Gupta M."/>
            <person name="Lu X.M."/>
            <person name="Lenz T."/>
            <person name="Chakravarty S."/>
            <person name="Cornillot E."/>
            <person name="Hu Y."/>
            <person name="Ma W."/>
            <person name="Gonzalez L.M."/>
            <person name="Sanchez S."/>
            <person name="Estrada K."/>
            <person name="Sanchez-Flores A."/>
            <person name="Montero E."/>
            <person name="Harb O.S."/>
            <person name="Le Roch K.G."/>
            <person name="Mamoun C.B."/>
        </authorList>
    </citation>
    <scope>NUCLEOTIDE SEQUENCE</scope>
    <source>
        <strain evidence="5">WA1</strain>
    </source>
</reference>
<dbReference type="CDD" id="cd15843">
    <property type="entry name" value="R-SNARE"/>
    <property type="match status" value="1"/>
</dbReference>
<dbReference type="SUPFAM" id="SSF50182">
    <property type="entry name" value="Sm-like ribonucleoproteins"/>
    <property type="match status" value="1"/>
</dbReference>
<dbReference type="EMBL" id="JALLKP010000002">
    <property type="protein sequence ID" value="KAK2196892.1"/>
    <property type="molecule type" value="Genomic_DNA"/>
</dbReference>
<dbReference type="InterPro" id="IPR010920">
    <property type="entry name" value="LSM_dom_sf"/>
</dbReference>
<dbReference type="AlphaFoldDB" id="A0AAD9PM07"/>
<dbReference type="GO" id="GO:0003723">
    <property type="term" value="F:RNA binding"/>
    <property type="evidence" value="ECO:0007669"/>
    <property type="project" value="InterPro"/>
</dbReference>
<dbReference type="Gene3D" id="3.30.450.50">
    <property type="entry name" value="Longin domain"/>
    <property type="match status" value="1"/>
</dbReference>
<keyword evidence="1" id="KW-0747">Spliceosome</keyword>
<gene>
    <name evidence="5" type="ORF">BdWA1_002141</name>
</gene>
<keyword evidence="2" id="KW-0508">mRNA splicing</keyword>
<evidence type="ECO:0000256" key="3">
    <source>
        <dbReference type="ARBA" id="ARBA00023274"/>
    </source>
</evidence>
<dbReference type="Gene3D" id="2.30.30.100">
    <property type="match status" value="1"/>
</dbReference>
<sequence length="297" mass="33248">MSSWLGNVIGGLTGTGTPSGDPQKPGGCHIYAIVVMHHYAAKEARRLTAEYDFSPLPMYMARISREVTDLVSRTCAQEATPDESKGVEMENKMGTFYVKATNDRPPKQLVFIVAVNRFCTRFQALQFLSEAIRIYKAPPNTMQLKDNVGEALKDPQLRNLMMSYKGRRDVLVDAQSKLDETKQIVMDTLDGLVARQGNLDELIAKSQDMTASTARLMRKMENTSPSAYIATISRKRVLVKLYDGSELRGILATIDDRMNIALEDAQEYLESALIKTYGDVFIRGNNVLYISRELSTE</sequence>
<evidence type="ECO:0000313" key="6">
    <source>
        <dbReference type="Proteomes" id="UP001214638"/>
    </source>
</evidence>
<evidence type="ECO:0000256" key="2">
    <source>
        <dbReference type="ARBA" id="ARBA00023187"/>
    </source>
</evidence>
<organism evidence="5 6">
    <name type="scientific">Babesia duncani</name>
    <dbReference type="NCBI Taxonomy" id="323732"/>
    <lineage>
        <taxon>Eukaryota</taxon>
        <taxon>Sar</taxon>
        <taxon>Alveolata</taxon>
        <taxon>Apicomplexa</taxon>
        <taxon>Aconoidasida</taxon>
        <taxon>Piroplasmida</taxon>
        <taxon>Babesiidae</taxon>
        <taxon>Babesia</taxon>
    </lineage>
</organism>
<dbReference type="GeneID" id="94336439"/>
<keyword evidence="3" id="KW-0687">Ribonucleoprotein</keyword>
<dbReference type="InterPro" id="IPR047575">
    <property type="entry name" value="Sm"/>
</dbReference>
<dbReference type="Gene3D" id="1.20.5.110">
    <property type="match status" value="1"/>
</dbReference>
<dbReference type="KEGG" id="bdw:94336439"/>
<dbReference type="CDD" id="cd01726">
    <property type="entry name" value="LSm6"/>
    <property type="match status" value="1"/>
</dbReference>
<dbReference type="GO" id="GO:0000398">
    <property type="term" value="P:mRNA splicing, via spliceosome"/>
    <property type="evidence" value="ECO:0007669"/>
    <property type="project" value="InterPro"/>
</dbReference>
<comment type="caution">
    <text evidence="5">The sequence shown here is derived from an EMBL/GenBank/DDBJ whole genome shotgun (WGS) entry which is preliminary data.</text>
</comment>
<dbReference type="GO" id="GO:0005681">
    <property type="term" value="C:spliceosomal complex"/>
    <property type="evidence" value="ECO:0007669"/>
    <property type="project" value="UniProtKB-KW"/>
</dbReference>
<protein>
    <submittedName>
        <fullName evidence="5">Bifunctional LSM domain superfamily/LSM domain</fullName>
    </submittedName>
</protein>
<dbReference type="GO" id="GO:0120114">
    <property type="term" value="C:Sm-like protein family complex"/>
    <property type="evidence" value="ECO:0007669"/>
    <property type="project" value="UniProtKB-ARBA"/>
</dbReference>